<feature type="domain" description="Trichome birefringence-like C-terminal" evidence="3">
    <location>
        <begin position="145"/>
        <end position="403"/>
    </location>
</feature>
<dbReference type="STRING" id="106004.A0A1Y2FBM2"/>
<evidence type="ECO:0000259" key="3">
    <source>
        <dbReference type="Pfam" id="PF13839"/>
    </source>
</evidence>
<dbReference type="PANTHER" id="PTHR32285">
    <property type="entry name" value="PROTEIN TRICHOME BIREFRINGENCE-LIKE 9-RELATED"/>
    <property type="match status" value="1"/>
</dbReference>
<keyword evidence="2" id="KW-0812">Transmembrane</keyword>
<feature type="transmembrane region" description="Helical" evidence="2">
    <location>
        <begin position="18"/>
        <end position="35"/>
    </location>
</feature>
<sequence>MSSTPYTSLLPQRSNRNYTIAALAVGLVLIATGTYHQRERLPSLRLDALAGQRYCTNDELSVGHGRWEQVEIDAHTWPRLKQSVGYTCSDNRHALMCFTNDATQLPRLAASNSWRWKPEGCTLRPFDAKKLIRRLGDNSRKGKAGRGLLFVGDSLQLQHVQSFECLMGQYVEEGFMTDKEVNGLLLGEAAGRLDFVRSDYIAQPENDYEIIMPETEEPEDIGRFVRKWSHLVEDKEFVVLNTGAHWGGMTVRLTSVSFLPPSLELTVLSPSPSPSPSSPALHVPQDRHLELYHNVAQDVISLIDQFEHVTLIVRGSVPGHVNCSQYSAPLLEADSGVHAAYNWQAFEHYNKIWKDLLEQHPRHQFLDVSATSLRGDGHRLPDTDCLHYCLPGPVDTWNTLLYHIIMGL</sequence>
<dbReference type="Proteomes" id="UP000193467">
    <property type="component" value="Unassembled WGS sequence"/>
</dbReference>
<comment type="similarity">
    <text evidence="1">Belongs to the PC-esterase family. TBL subfamily.</text>
</comment>
<dbReference type="Pfam" id="PF13839">
    <property type="entry name" value="PC-Esterase"/>
    <property type="match status" value="1"/>
</dbReference>
<dbReference type="EMBL" id="MCGR01000023">
    <property type="protein sequence ID" value="ORY81281.1"/>
    <property type="molecule type" value="Genomic_DNA"/>
</dbReference>
<dbReference type="InParanoid" id="A0A1Y2FBM2"/>
<keyword evidence="2" id="KW-0472">Membrane</keyword>
<dbReference type="InterPro" id="IPR029962">
    <property type="entry name" value="TBL"/>
</dbReference>
<evidence type="ECO:0000256" key="1">
    <source>
        <dbReference type="ARBA" id="ARBA00007727"/>
    </source>
</evidence>
<reference evidence="4 5" key="1">
    <citation type="submission" date="2016-07" db="EMBL/GenBank/DDBJ databases">
        <title>Pervasive Adenine N6-methylation of Active Genes in Fungi.</title>
        <authorList>
            <consortium name="DOE Joint Genome Institute"/>
            <person name="Mondo S.J."/>
            <person name="Dannebaum R.O."/>
            <person name="Kuo R.C."/>
            <person name="Labutti K."/>
            <person name="Haridas S."/>
            <person name="Kuo A."/>
            <person name="Salamov A."/>
            <person name="Ahrendt S.R."/>
            <person name="Lipzen A."/>
            <person name="Sullivan W."/>
            <person name="Andreopoulos W.B."/>
            <person name="Clum A."/>
            <person name="Lindquist E."/>
            <person name="Daum C."/>
            <person name="Ramamoorthy G.K."/>
            <person name="Gryganskyi A."/>
            <person name="Culley D."/>
            <person name="Magnuson J.K."/>
            <person name="James T.Y."/>
            <person name="O'Malley M.A."/>
            <person name="Stajich J.E."/>
            <person name="Spatafora J.W."/>
            <person name="Visel A."/>
            <person name="Grigoriev I.V."/>
        </authorList>
    </citation>
    <scope>NUCLEOTIDE SEQUENCE [LARGE SCALE GENOMIC DNA]</scope>
    <source>
        <strain evidence="4 5">62-1032</strain>
    </source>
</reference>
<dbReference type="PANTHER" id="PTHR32285:SF48">
    <property type="entry name" value="PROTEIN TRICHOME BIREFRINGENCE-LIKE 19"/>
    <property type="match status" value="1"/>
</dbReference>
<keyword evidence="2" id="KW-1133">Transmembrane helix</keyword>
<gene>
    <name evidence="4" type="ORF">BCR35DRAFT_304156</name>
</gene>
<name>A0A1Y2FBM2_9BASI</name>
<comment type="caution">
    <text evidence="4">The sequence shown here is derived from an EMBL/GenBank/DDBJ whole genome shotgun (WGS) entry which is preliminary data.</text>
</comment>
<dbReference type="GO" id="GO:0016413">
    <property type="term" value="F:O-acetyltransferase activity"/>
    <property type="evidence" value="ECO:0007669"/>
    <property type="project" value="InterPro"/>
</dbReference>
<protein>
    <submittedName>
        <fullName evidence="4">GDSL/SGNH-like acyl-esterase family found in Pmr5 and Cas1p-domain-containing protein</fullName>
    </submittedName>
</protein>
<accession>A0A1Y2FBM2</accession>
<organism evidence="4 5">
    <name type="scientific">Leucosporidium creatinivorum</name>
    <dbReference type="NCBI Taxonomy" id="106004"/>
    <lineage>
        <taxon>Eukaryota</taxon>
        <taxon>Fungi</taxon>
        <taxon>Dikarya</taxon>
        <taxon>Basidiomycota</taxon>
        <taxon>Pucciniomycotina</taxon>
        <taxon>Microbotryomycetes</taxon>
        <taxon>Leucosporidiales</taxon>
        <taxon>Leucosporidium</taxon>
    </lineage>
</organism>
<dbReference type="OrthoDB" id="630188at2759"/>
<keyword evidence="5" id="KW-1185">Reference proteome</keyword>
<evidence type="ECO:0000313" key="4">
    <source>
        <dbReference type="EMBL" id="ORY81281.1"/>
    </source>
</evidence>
<proteinExistence type="inferred from homology"/>
<dbReference type="AlphaFoldDB" id="A0A1Y2FBM2"/>
<dbReference type="InterPro" id="IPR026057">
    <property type="entry name" value="TBL_C"/>
</dbReference>
<evidence type="ECO:0000256" key="2">
    <source>
        <dbReference type="SAM" id="Phobius"/>
    </source>
</evidence>
<evidence type="ECO:0000313" key="5">
    <source>
        <dbReference type="Proteomes" id="UP000193467"/>
    </source>
</evidence>